<reference evidence="1 2" key="1">
    <citation type="submission" date="2023-02" db="EMBL/GenBank/DDBJ databases">
        <title>The predominant lactic acid bacteria and yeasts involved in the spontaneous fermentation of millet during the production of the traditional porridge Hausa koko in Ghana.</title>
        <authorList>
            <person name="Atter A."/>
            <person name="Diaz M."/>
        </authorList>
    </citation>
    <scope>NUCLEOTIDE SEQUENCE [LARGE SCALE GENOMIC DNA]</scope>
    <source>
        <strain evidence="1 2">FI11640</strain>
    </source>
</reference>
<dbReference type="Proteomes" id="UP001330016">
    <property type="component" value="Unassembled WGS sequence"/>
</dbReference>
<evidence type="ECO:0008006" key="3">
    <source>
        <dbReference type="Google" id="ProtNLM"/>
    </source>
</evidence>
<gene>
    <name evidence="1" type="ORF">PS435_11890</name>
</gene>
<dbReference type="EMBL" id="JAQSGK010000038">
    <property type="protein sequence ID" value="MEE6716562.1"/>
    <property type="molecule type" value="Genomic_DNA"/>
</dbReference>
<name>A0ABU7T201_9LACO</name>
<protein>
    <recommendedName>
        <fullName evidence="3">Glycoside hydrolase</fullName>
    </recommendedName>
</protein>
<dbReference type="RefSeq" id="WP_331244185.1">
    <property type="nucleotide sequence ID" value="NZ_JAQSGJ010000038.1"/>
</dbReference>
<evidence type="ECO:0000313" key="2">
    <source>
        <dbReference type="Proteomes" id="UP001330016"/>
    </source>
</evidence>
<comment type="caution">
    <text evidence="1">The sequence shown here is derived from an EMBL/GenBank/DDBJ whole genome shotgun (WGS) entry which is preliminary data.</text>
</comment>
<evidence type="ECO:0000313" key="1">
    <source>
        <dbReference type="EMBL" id="MEE6716562.1"/>
    </source>
</evidence>
<sequence length="729" mass="83696">MSFIRERQEERTGYQEIAPWNAAIDVNADFVMVYGNDDTVLSRIHEFKRRGYVVHLMTGSAWGDYADYLNGEWDGSTHWSEAQQKADGTMVSHGKDTPYMVPTISFANYLFDKLKRVIDAGVEAIHLEEPEFWDYSGYSQAFKQQYELYYRTAWQDPKTNIEAHYRTARLKVYLYKQLLERIGDAIKEYSIRKGKIVRFYVPTHSLVNYSQWKIMSPEGMLNDIPSLDGFIAQVWTGTSRTPNTYRGVTKERTLETAYCEYSVMQELVKGQDKRMWFLADPIEDNPNYEWSAYQSSYLETVTASLLHPDVAHYEICPWPNRVFNGRYPINKQDGGHGEESKPIPPTYRTLLNNMFQTLGNMDQSDAYYEHNNDIHLGVAMSDSALYQRSYPECDWEDHNHMPMLGELSKDLLEQYSSDAFPMFYGMSLPLLKRGMPLRIAQIDNVLKTPNYLQDLKYLVLSYDFMKPLSPAVNVEIANWVRNGGTLIYIGDNLDPYNQLPAWWNDFGRTSATPLDHLLRSLNLTSLPQQATVVDKGRMISLHYNPAELTMDLTEEAKYVAVIDALIQSKGDYFEHTNDLTLIRGPYVVSAVMDESSGVEKSHVGHFVDLLTPDFEYKTVITTVPGQTALLFDVDKVRNQSVTVIGTTARIVATHQTKQALTYTLKTNRGTNSYLMLRCANDISTVKAHADDNREIDVQYTLFPESHLIRINYEGTGSQVTLTIQRIKEK</sequence>
<keyword evidence="2" id="KW-1185">Reference proteome</keyword>
<proteinExistence type="predicted"/>
<accession>A0ABU7T201</accession>
<organism evidence="1 2">
    <name type="scientific">Schleiferilactobacillus harbinensis</name>
    <dbReference type="NCBI Taxonomy" id="304207"/>
    <lineage>
        <taxon>Bacteria</taxon>
        <taxon>Bacillati</taxon>
        <taxon>Bacillota</taxon>
        <taxon>Bacilli</taxon>
        <taxon>Lactobacillales</taxon>
        <taxon>Lactobacillaceae</taxon>
        <taxon>Schleiferilactobacillus</taxon>
    </lineage>
</organism>